<evidence type="ECO:0000313" key="2">
    <source>
        <dbReference type="Proteomes" id="UP000253759"/>
    </source>
</evidence>
<keyword evidence="2" id="KW-1185">Reference proteome</keyword>
<dbReference type="AlphaFoldDB" id="A0A369W2Y4"/>
<dbReference type="EMBL" id="QQNH01000039">
    <property type="protein sequence ID" value="RDE07720.1"/>
    <property type="molecule type" value="Genomic_DNA"/>
</dbReference>
<sequence length="80" mass="9153">MRRSHFAAFLGLFVSLFTGLVSAVLRLDLLDHRDRLELDQAARNARMPSAMQRFKAFVARAFEHDRYSAGRFHLGRSTAT</sequence>
<comment type="caution">
    <text evidence="1">The sequence shown here is derived from an EMBL/GenBank/DDBJ whole genome shotgun (WGS) entry which is preliminary data.</text>
</comment>
<name>A0A369W2Y4_9HYPH</name>
<protein>
    <submittedName>
        <fullName evidence="1">Uncharacterized protein</fullName>
    </submittedName>
</protein>
<gene>
    <name evidence="1" type="ORF">DVH29_15225</name>
</gene>
<evidence type="ECO:0000313" key="1">
    <source>
        <dbReference type="EMBL" id="RDE07720.1"/>
    </source>
</evidence>
<organism evidence="1 2">
    <name type="scientific">Pelagibacterium lacus</name>
    <dbReference type="NCBI Taxonomy" id="2282655"/>
    <lineage>
        <taxon>Bacteria</taxon>
        <taxon>Pseudomonadati</taxon>
        <taxon>Pseudomonadota</taxon>
        <taxon>Alphaproteobacteria</taxon>
        <taxon>Hyphomicrobiales</taxon>
        <taxon>Devosiaceae</taxon>
        <taxon>Pelagibacterium</taxon>
    </lineage>
</organism>
<reference evidence="2" key="1">
    <citation type="submission" date="2018-07" db="EMBL/GenBank/DDBJ databases">
        <authorList>
            <person name="Liu B.-T."/>
            <person name="Du Z."/>
        </authorList>
    </citation>
    <scope>NUCLEOTIDE SEQUENCE [LARGE SCALE GENOMIC DNA]</scope>
    <source>
        <strain evidence="2">XYN52</strain>
    </source>
</reference>
<dbReference type="RefSeq" id="WP_114647041.1">
    <property type="nucleotide sequence ID" value="NZ_QQNH01000039.1"/>
</dbReference>
<accession>A0A369W2Y4</accession>
<dbReference type="Proteomes" id="UP000253759">
    <property type="component" value="Unassembled WGS sequence"/>
</dbReference>
<proteinExistence type="predicted"/>